<dbReference type="Proteomes" id="UP000075881">
    <property type="component" value="Unassembled WGS sequence"/>
</dbReference>
<reference evidence="3" key="1">
    <citation type="submission" date="2013-03" db="EMBL/GenBank/DDBJ databases">
        <title>The Genome Sequence of Anopheles christyi ACHKN1017.</title>
        <authorList>
            <consortium name="The Broad Institute Genomics Platform"/>
            <person name="Neafsey D.E."/>
            <person name="Besansky N."/>
            <person name="Walker B."/>
            <person name="Young S.K."/>
            <person name="Zeng Q."/>
            <person name="Gargeya S."/>
            <person name="Fitzgerald M."/>
            <person name="Haas B."/>
            <person name="Abouelleil A."/>
            <person name="Allen A.W."/>
            <person name="Alvarado L."/>
            <person name="Arachchi H.M."/>
            <person name="Berlin A.M."/>
            <person name="Chapman S.B."/>
            <person name="Gainer-Dewar J."/>
            <person name="Goldberg J."/>
            <person name="Griggs A."/>
            <person name="Gujja S."/>
            <person name="Hansen M."/>
            <person name="Howarth C."/>
            <person name="Imamovic A."/>
            <person name="Ireland A."/>
            <person name="Larimer J."/>
            <person name="McCowan C."/>
            <person name="Murphy C."/>
            <person name="Pearson M."/>
            <person name="Poon T.W."/>
            <person name="Priest M."/>
            <person name="Roberts A."/>
            <person name="Saif S."/>
            <person name="Shea T."/>
            <person name="Sisk P."/>
            <person name="Sykes S."/>
            <person name="Wortman J."/>
            <person name="Nusbaum C."/>
            <person name="Birren B."/>
        </authorList>
    </citation>
    <scope>NUCLEOTIDE SEQUENCE [LARGE SCALE GENOMIC DNA]</scope>
    <source>
        <strain evidence="3">ACHKN1017</strain>
    </source>
</reference>
<sequence length="277" mass="29982">MSNHSVRQLAFLAALSLLLPSVRAQTGTVYPATEFTYGSYTSALTICYSNTINSQSIRLTPITRTFSFTPTTLQNTVRYIQIMSPDLKKFYAQIGNGGIGTVNPVSTDIVVTSVHGGFLNVAVRIYCVKANLFSLLPITRIITFTPNMYVRYIKIASRTQQLLAARIVQGSVNMTSVRPISIALTSDYGGRLNAEILAFFASNRNSILPDVRVVSFTPVATQMNVRYIEIVSFAHHPIVAQIAGGGIGTGNPTPTSIVISAQLGGSFRATVKFFCGP</sequence>
<organism evidence="2 3">
    <name type="scientific">Anopheles christyi</name>
    <dbReference type="NCBI Taxonomy" id="43041"/>
    <lineage>
        <taxon>Eukaryota</taxon>
        <taxon>Metazoa</taxon>
        <taxon>Ecdysozoa</taxon>
        <taxon>Arthropoda</taxon>
        <taxon>Hexapoda</taxon>
        <taxon>Insecta</taxon>
        <taxon>Pterygota</taxon>
        <taxon>Neoptera</taxon>
        <taxon>Endopterygota</taxon>
        <taxon>Diptera</taxon>
        <taxon>Nematocera</taxon>
        <taxon>Culicoidea</taxon>
        <taxon>Culicidae</taxon>
        <taxon>Anophelinae</taxon>
        <taxon>Anopheles</taxon>
    </lineage>
</organism>
<reference evidence="2" key="2">
    <citation type="submission" date="2020-05" db="UniProtKB">
        <authorList>
            <consortium name="EnsemblMetazoa"/>
        </authorList>
    </citation>
    <scope>IDENTIFICATION</scope>
    <source>
        <strain evidence="2">ACHKN1017</strain>
    </source>
</reference>
<proteinExistence type="predicted"/>
<keyword evidence="1" id="KW-0732">Signal</keyword>
<evidence type="ECO:0000256" key="1">
    <source>
        <dbReference type="SAM" id="SignalP"/>
    </source>
</evidence>
<accession>A0A182KDU2</accession>
<protein>
    <submittedName>
        <fullName evidence="2">Uncharacterized protein</fullName>
    </submittedName>
</protein>
<feature type="signal peptide" evidence="1">
    <location>
        <begin position="1"/>
        <end position="24"/>
    </location>
</feature>
<evidence type="ECO:0000313" key="3">
    <source>
        <dbReference type="Proteomes" id="UP000075881"/>
    </source>
</evidence>
<keyword evidence="3" id="KW-1185">Reference proteome</keyword>
<evidence type="ECO:0000313" key="2">
    <source>
        <dbReference type="EnsemblMetazoa" id="ACHR008929-PA"/>
    </source>
</evidence>
<feature type="chain" id="PRO_5008125404" evidence="1">
    <location>
        <begin position="25"/>
        <end position="277"/>
    </location>
</feature>
<dbReference type="AlphaFoldDB" id="A0A182KDU2"/>
<name>A0A182KDU2_9DIPT</name>
<dbReference type="VEuPathDB" id="VectorBase:ACHR008929"/>
<dbReference type="EnsemblMetazoa" id="ACHR008929-RA">
    <property type="protein sequence ID" value="ACHR008929-PA"/>
    <property type="gene ID" value="ACHR008929"/>
</dbReference>